<evidence type="ECO:0000256" key="1">
    <source>
        <dbReference type="SAM" id="SignalP"/>
    </source>
</evidence>
<gene>
    <name evidence="2" type="ORF">Ssi02_70180</name>
</gene>
<dbReference type="AlphaFoldDB" id="A0A919RN12"/>
<accession>A0A919RN12</accession>
<reference evidence="2" key="1">
    <citation type="submission" date="2021-01" db="EMBL/GenBank/DDBJ databases">
        <title>Whole genome shotgun sequence of Sinosporangium siamense NBRC 109515.</title>
        <authorList>
            <person name="Komaki H."/>
            <person name="Tamura T."/>
        </authorList>
    </citation>
    <scope>NUCLEOTIDE SEQUENCE</scope>
    <source>
        <strain evidence="2">NBRC 109515</strain>
    </source>
</reference>
<sequence length="128" mass="13648">MKHKIALAISTLSLSVTGVLGLGPVSPATAGAVAAEICDNNVCLYEDDNYSVLGGGSVWLSLRPAICYTLTPQYNNWASSMRNGYDRSVWFYDRANCVGAVGYIAAPNSSDKDLTNNGFDNKTSSLLM</sequence>
<proteinExistence type="predicted"/>
<name>A0A919RN12_9ACTN</name>
<feature type="chain" id="PRO_5039500928" description="Peptidase inhibitor family I36" evidence="1">
    <location>
        <begin position="31"/>
        <end position="128"/>
    </location>
</feature>
<feature type="signal peptide" evidence="1">
    <location>
        <begin position="1"/>
        <end position="30"/>
    </location>
</feature>
<comment type="caution">
    <text evidence="2">The sequence shown here is derived from an EMBL/GenBank/DDBJ whole genome shotgun (WGS) entry which is preliminary data.</text>
</comment>
<dbReference type="Proteomes" id="UP000606172">
    <property type="component" value="Unassembled WGS sequence"/>
</dbReference>
<dbReference type="Pfam" id="PF03995">
    <property type="entry name" value="Inhibitor_I36"/>
    <property type="match status" value="1"/>
</dbReference>
<organism evidence="2 3">
    <name type="scientific">Sinosporangium siamense</name>
    <dbReference type="NCBI Taxonomy" id="1367973"/>
    <lineage>
        <taxon>Bacteria</taxon>
        <taxon>Bacillati</taxon>
        <taxon>Actinomycetota</taxon>
        <taxon>Actinomycetes</taxon>
        <taxon>Streptosporangiales</taxon>
        <taxon>Streptosporangiaceae</taxon>
        <taxon>Sinosporangium</taxon>
    </lineage>
</organism>
<dbReference type="EMBL" id="BOOW01000050">
    <property type="protein sequence ID" value="GII96787.1"/>
    <property type="molecule type" value="Genomic_DNA"/>
</dbReference>
<dbReference type="RefSeq" id="WP_204031864.1">
    <property type="nucleotide sequence ID" value="NZ_BOOW01000050.1"/>
</dbReference>
<protein>
    <recommendedName>
        <fullName evidence="4">Peptidase inhibitor family I36</fullName>
    </recommendedName>
</protein>
<evidence type="ECO:0008006" key="4">
    <source>
        <dbReference type="Google" id="ProtNLM"/>
    </source>
</evidence>
<evidence type="ECO:0000313" key="2">
    <source>
        <dbReference type="EMBL" id="GII96787.1"/>
    </source>
</evidence>
<keyword evidence="1" id="KW-0732">Signal</keyword>
<keyword evidence="3" id="KW-1185">Reference proteome</keyword>
<evidence type="ECO:0000313" key="3">
    <source>
        <dbReference type="Proteomes" id="UP000606172"/>
    </source>
</evidence>
<dbReference type="Gene3D" id="2.60.20.10">
    <property type="entry name" value="Crystallins"/>
    <property type="match status" value="1"/>
</dbReference>